<dbReference type="EMBL" id="JAAGNN010000006">
    <property type="protein sequence ID" value="KAF4088570.1"/>
    <property type="molecule type" value="Genomic_DNA"/>
</dbReference>
<feature type="chain" id="PRO_5029615244" evidence="1">
    <location>
        <begin position="25"/>
        <end position="65"/>
    </location>
</feature>
<organism evidence="2 3">
    <name type="scientific">Ameiurus melas</name>
    <name type="common">Black bullhead</name>
    <name type="synonym">Silurus melas</name>
    <dbReference type="NCBI Taxonomy" id="219545"/>
    <lineage>
        <taxon>Eukaryota</taxon>
        <taxon>Metazoa</taxon>
        <taxon>Chordata</taxon>
        <taxon>Craniata</taxon>
        <taxon>Vertebrata</taxon>
        <taxon>Euteleostomi</taxon>
        <taxon>Actinopterygii</taxon>
        <taxon>Neopterygii</taxon>
        <taxon>Teleostei</taxon>
        <taxon>Ostariophysi</taxon>
        <taxon>Siluriformes</taxon>
        <taxon>Ictaluridae</taxon>
        <taxon>Ameiurus</taxon>
    </lineage>
</organism>
<gene>
    <name evidence="2" type="ORF">AMELA_G00084360</name>
</gene>
<sequence>MAFASVWKYCGVVSTLVLLSFLRTESPQGSGHLLDAAKLLPERLIDKRTYHVSRGRGTEAGAGGR</sequence>
<evidence type="ECO:0000313" key="2">
    <source>
        <dbReference type="EMBL" id="KAF4088570.1"/>
    </source>
</evidence>
<evidence type="ECO:0000313" key="3">
    <source>
        <dbReference type="Proteomes" id="UP000593565"/>
    </source>
</evidence>
<feature type="signal peptide" evidence="1">
    <location>
        <begin position="1"/>
        <end position="24"/>
    </location>
</feature>
<reference evidence="2 3" key="1">
    <citation type="submission" date="2020-02" db="EMBL/GenBank/DDBJ databases">
        <title>A chromosome-scale genome assembly of the black bullhead catfish (Ameiurus melas).</title>
        <authorList>
            <person name="Wen M."/>
            <person name="Zham M."/>
            <person name="Cabau C."/>
            <person name="Klopp C."/>
            <person name="Donnadieu C."/>
            <person name="Roques C."/>
            <person name="Bouchez O."/>
            <person name="Lampietro C."/>
            <person name="Jouanno E."/>
            <person name="Herpin A."/>
            <person name="Louis A."/>
            <person name="Berthelot C."/>
            <person name="Parey E."/>
            <person name="Roest-Crollius H."/>
            <person name="Braasch I."/>
            <person name="Postlethwait J."/>
            <person name="Robinson-Rechavi M."/>
            <person name="Echchiki A."/>
            <person name="Begum T."/>
            <person name="Montfort J."/>
            <person name="Schartl M."/>
            <person name="Bobe J."/>
            <person name="Guiguen Y."/>
        </authorList>
    </citation>
    <scope>NUCLEOTIDE SEQUENCE [LARGE SCALE GENOMIC DNA]</scope>
    <source>
        <strain evidence="2">M_S1</strain>
        <tissue evidence="2">Blood</tissue>
    </source>
</reference>
<evidence type="ECO:0000256" key="1">
    <source>
        <dbReference type="SAM" id="SignalP"/>
    </source>
</evidence>
<keyword evidence="1" id="KW-0732">Signal</keyword>
<keyword evidence="3" id="KW-1185">Reference proteome</keyword>
<name>A0A7J6B0P9_AMEME</name>
<accession>A0A7J6B0P9</accession>
<comment type="caution">
    <text evidence="2">The sequence shown here is derived from an EMBL/GenBank/DDBJ whole genome shotgun (WGS) entry which is preliminary data.</text>
</comment>
<proteinExistence type="predicted"/>
<dbReference type="Proteomes" id="UP000593565">
    <property type="component" value="Unassembled WGS sequence"/>
</dbReference>
<dbReference type="AlphaFoldDB" id="A0A7J6B0P9"/>
<protein>
    <submittedName>
        <fullName evidence="2">Uncharacterized protein</fullName>
    </submittedName>
</protein>